<gene>
    <name evidence="14" type="ORF">B5G17_08885</name>
    <name evidence="9" type="ORF">Bun01g_22700</name>
    <name evidence="11" type="ORF">CE91St12_22520</name>
    <name evidence="17" type="ORF">DWW83_12445</name>
    <name evidence="16" type="ORF">DWX87_17610</name>
    <name evidence="15" type="ORF">DXC80_17155</name>
    <name evidence="10" type="ORF">ERS852510_03300</name>
    <name evidence="12" type="ORF">GAQ59_11655</name>
    <name evidence="13" type="ORF">POZ24_08955</name>
</gene>
<evidence type="ECO:0000256" key="2">
    <source>
        <dbReference type="ARBA" id="ARBA00006275"/>
    </source>
</evidence>
<feature type="chain" id="PRO_5014252195" evidence="6">
    <location>
        <begin position="22"/>
        <end position="563"/>
    </location>
</feature>
<evidence type="ECO:0000256" key="5">
    <source>
        <dbReference type="ARBA" id="ARBA00023237"/>
    </source>
</evidence>
<dbReference type="Proteomes" id="UP001055048">
    <property type="component" value="Unassembled WGS sequence"/>
</dbReference>
<dbReference type="GO" id="GO:0009279">
    <property type="term" value="C:cell outer membrane"/>
    <property type="evidence" value="ECO:0007669"/>
    <property type="project" value="UniProtKB-SubCell"/>
</dbReference>
<dbReference type="PROSITE" id="PS51257">
    <property type="entry name" value="PROKAR_LIPOPROTEIN"/>
    <property type="match status" value="1"/>
</dbReference>
<sequence length="563" mass="64395">MKLINFIIKSMCGFSILISFASCDDFLDRDPSDRITEEEVFQKIQTAEEYLNNAYTFLPDFQTCTEDLGGRYKLGGGTDEIGYQQTAGVTQTPYDFNNGNWNAAQFPMQRSWTDFYACIRRANVFMSNYDLIPDEVSTGGTSNRKQRLLGEAYGLRAFYYFQLFTMWGGVPIVDKPIDLGETTGTTLTRASASEIVDFILQDLETAASMLPANHDESQLGRFTQTIAKALASRLTLYYASQYWNPENDITKWQTAASTAKAAIDYAEQNGYRLADNYADIFSATVNPEVIWCKNSGGSECVWWNWYGFPLGYGGWYVDGPLQEMVDSYEMAATGEIPVLGYDENDNQIINLKSGYDPVHPFEGRDPRFYVSILYHGAQWQGRAVDVSPTGLDNINIGGVPRVNYFTRKYLWEQHNLTTGSGNSYRRFAIIRLAELYLNYAEALNEAEGPTAEVYNAVNKIRRRAQLLDLPANLTKDEMRNKIRQERRVELAFENHRFWDVRRWKIAEIVDNKKVHKITVNADGTYSYPVFQNRVFDKAKHYLFPIPQSEIDKNRNLVQNPGWN</sequence>
<feature type="domain" description="SusD-like N-terminal" evidence="8">
    <location>
        <begin position="96"/>
        <end position="236"/>
    </location>
</feature>
<dbReference type="EMBL" id="WCUG01000008">
    <property type="protein sequence ID" value="KAB4169821.1"/>
    <property type="molecule type" value="Genomic_DNA"/>
</dbReference>
<reference evidence="9 23" key="6">
    <citation type="submission" date="2019-06" db="EMBL/GenBank/DDBJ databases">
        <title>Complete genome sequence of Bacteroides uniformis NBRC 113350.</title>
        <authorList>
            <person name="Miura T."/>
            <person name="Furukawa M."/>
            <person name="Shimamura M."/>
            <person name="Ohyama Y."/>
            <person name="Yamazoe A."/>
            <person name="Kawasaki H."/>
        </authorList>
    </citation>
    <scope>NUCLEOTIDE SEQUENCE [LARGE SCALE GENOMIC DNA]</scope>
    <source>
        <strain evidence="9 23">NBRC 113350</strain>
    </source>
</reference>
<evidence type="ECO:0000313" key="21">
    <source>
        <dbReference type="Proteomes" id="UP000284022"/>
    </source>
</evidence>
<protein>
    <submittedName>
        <fullName evidence="10 12">Outer membrane protein</fullName>
    </submittedName>
</protein>
<dbReference type="Proteomes" id="UP000285283">
    <property type="component" value="Unassembled WGS sequence"/>
</dbReference>
<dbReference type="InterPro" id="IPR012944">
    <property type="entry name" value="SusD_RagB_dom"/>
</dbReference>
<proteinExistence type="inferred from homology"/>
<evidence type="ECO:0000256" key="4">
    <source>
        <dbReference type="ARBA" id="ARBA00023136"/>
    </source>
</evidence>
<evidence type="ECO:0000313" key="22">
    <source>
        <dbReference type="Proteomes" id="UP000285283"/>
    </source>
</evidence>
<evidence type="ECO:0000259" key="8">
    <source>
        <dbReference type="Pfam" id="PF14322"/>
    </source>
</evidence>
<dbReference type="Pfam" id="PF07980">
    <property type="entry name" value="SusD_RagB"/>
    <property type="match status" value="1"/>
</dbReference>
<evidence type="ECO:0000313" key="9">
    <source>
        <dbReference type="EMBL" id="BBK87900.1"/>
    </source>
</evidence>
<dbReference type="EMBL" id="NFHS01000004">
    <property type="protein sequence ID" value="OUN54641.1"/>
    <property type="molecule type" value="Genomic_DNA"/>
</dbReference>
<reference evidence="14" key="3">
    <citation type="journal article" date="2018" name="BMC Genomics">
        <title>Whole genome sequencing and function prediction of 133 gut anaerobes isolated from chicken caecum in pure cultures.</title>
        <authorList>
            <person name="Medvecky M."/>
            <person name="Cejkova D."/>
            <person name="Polansky O."/>
            <person name="Karasova D."/>
            <person name="Kubasova T."/>
            <person name="Cizek A."/>
            <person name="Rychlik I."/>
        </authorList>
    </citation>
    <scope>NUCLEOTIDE SEQUENCE</scope>
    <source>
        <strain evidence="14">An67</strain>
    </source>
</reference>
<comment type="subcellular location">
    <subcellularLocation>
        <location evidence="1">Cell outer membrane</location>
    </subcellularLocation>
</comment>
<dbReference type="Gene3D" id="1.25.40.390">
    <property type="match status" value="1"/>
</dbReference>
<dbReference type="EMBL" id="QRXV01000012">
    <property type="protein sequence ID" value="RGU38985.1"/>
    <property type="molecule type" value="Genomic_DNA"/>
</dbReference>
<feature type="domain" description="RagB/SusD" evidence="7">
    <location>
        <begin position="309"/>
        <end position="562"/>
    </location>
</feature>
<dbReference type="Proteomes" id="UP000284022">
    <property type="component" value="Unassembled WGS sequence"/>
</dbReference>
<evidence type="ECO:0000313" key="14">
    <source>
        <dbReference type="EMBL" id="OUN54641.1"/>
    </source>
</evidence>
<dbReference type="EMBL" id="BQNL01000001">
    <property type="protein sequence ID" value="GKH14042.1"/>
    <property type="molecule type" value="Genomic_DNA"/>
</dbReference>
<evidence type="ECO:0000313" key="12">
    <source>
        <dbReference type="EMBL" id="KAB4169821.1"/>
    </source>
</evidence>
<evidence type="ECO:0000313" key="11">
    <source>
        <dbReference type="EMBL" id="GKH14042.1"/>
    </source>
</evidence>
<dbReference type="Proteomes" id="UP000433928">
    <property type="component" value="Unassembled WGS sequence"/>
</dbReference>
<evidence type="ECO:0000256" key="6">
    <source>
        <dbReference type="SAM" id="SignalP"/>
    </source>
</evidence>
<dbReference type="Proteomes" id="UP000196329">
    <property type="component" value="Unassembled WGS sequence"/>
</dbReference>
<name>A0A174PDJ3_BACUN</name>
<evidence type="ECO:0000313" key="10">
    <source>
        <dbReference type="EMBL" id="CUQ14032.1"/>
    </source>
</evidence>
<dbReference type="Proteomes" id="UP000095766">
    <property type="component" value="Unassembled WGS sequence"/>
</dbReference>
<organism evidence="10 18">
    <name type="scientific">Bacteroides uniformis</name>
    <dbReference type="NCBI Taxonomy" id="820"/>
    <lineage>
        <taxon>Bacteria</taxon>
        <taxon>Pseudomonadati</taxon>
        <taxon>Bacteroidota</taxon>
        <taxon>Bacteroidia</taxon>
        <taxon>Bacteroidales</taxon>
        <taxon>Bacteroidaceae</taxon>
        <taxon>Bacteroides</taxon>
    </lineage>
</organism>
<dbReference type="RefSeq" id="WP_005827924.1">
    <property type="nucleotide sequence ID" value="NZ_AP019724.1"/>
</dbReference>
<evidence type="ECO:0000313" key="19">
    <source>
        <dbReference type="Proteomes" id="UP000196329"/>
    </source>
</evidence>
<dbReference type="GeneID" id="99751683"/>
<evidence type="ECO:0000313" key="23">
    <source>
        <dbReference type="Proteomes" id="UP000320533"/>
    </source>
</evidence>
<dbReference type="EMBL" id="QRVP01000022">
    <property type="protein sequence ID" value="RGS51516.1"/>
    <property type="molecule type" value="Genomic_DNA"/>
</dbReference>
<reference evidence="11" key="7">
    <citation type="submission" date="2022-01" db="EMBL/GenBank/DDBJ databases">
        <title>Novel bile acid biosynthetic pathways are enriched in the microbiome of centenarians.</title>
        <authorList>
            <person name="Sato Y."/>
            <person name="Atarashi K."/>
            <person name="Plichta R.D."/>
            <person name="Arai Y."/>
            <person name="Sasajima S."/>
            <person name="Kearney M.S."/>
            <person name="Suda W."/>
            <person name="Takeshita K."/>
            <person name="Sasaki T."/>
            <person name="Okamoto S."/>
            <person name="Skelly N.A."/>
            <person name="Okamura Y."/>
            <person name="Vlamakis H."/>
            <person name="Li Y."/>
            <person name="Tanoue T."/>
            <person name="Takei H."/>
            <person name="Nittono H."/>
            <person name="Narushima S."/>
            <person name="Irie J."/>
            <person name="Itoh H."/>
            <person name="Moriya K."/>
            <person name="Sugiura Y."/>
            <person name="Suematsu M."/>
            <person name="Moritoki N."/>
            <person name="Shibata S."/>
            <person name="Littman R.D."/>
            <person name="Fischbach A.M."/>
            <person name="Uwamino Y."/>
            <person name="Inoue T."/>
            <person name="Honda A."/>
            <person name="Hattori M."/>
            <person name="Murai T."/>
            <person name="Xavier J.R."/>
            <person name="Hirose N."/>
            <person name="Honda K."/>
        </authorList>
    </citation>
    <scope>NUCLEOTIDE SEQUENCE</scope>
    <source>
        <strain evidence="11">CE91-St12</strain>
    </source>
</reference>
<evidence type="ECO:0000313" key="20">
    <source>
        <dbReference type="Proteomes" id="UP000260795"/>
    </source>
</evidence>
<dbReference type="Proteomes" id="UP001213309">
    <property type="component" value="Unassembled WGS sequence"/>
</dbReference>
<dbReference type="EMBL" id="CZAO01000017">
    <property type="protein sequence ID" value="CUQ14032.1"/>
    <property type="molecule type" value="Genomic_DNA"/>
</dbReference>
<evidence type="ECO:0000256" key="3">
    <source>
        <dbReference type="ARBA" id="ARBA00022729"/>
    </source>
</evidence>
<evidence type="ECO:0000313" key="15">
    <source>
        <dbReference type="EMBL" id="RGL09985.1"/>
    </source>
</evidence>
<dbReference type="InterPro" id="IPR033985">
    <property type="entry name" value="SusD-like_N"/>
</dbReference>
<keyword evidence="5" id="KW-0998">Cell outer membrane</keyword>
<accession>A0A174PDJ3</accession>
<dbReference type="Proteomes" id="UP000320533">
    <property type="component" value="Chromosome"/>
</dbReference>
<evidence type="ECO:0000313" key="16">
    <source>
        <dbReference type="EMBL" id="RGS51516.1"/>
    </source>
</evidence>
<reference evidence="12 24" key="5">
    <citation type="journal article" date="2019" name="Nat. Med.">
        <title>A library of human gut bacterial isolates paired with longitudinal multiomics data enables mechanistic microbiome research.</title>
        <authorList>
            <person name="Poyet M."/>
            <person name="Groussin M."/>
            <person name="Gibbons S.M."/>
            <person name="Avila-Pacheco J."/>
            <person name="Jiang X."/>
            <person name="Kearney S.M."/>
            <person name="Perrotta A.R."/>
            <person name="Berdy B."/>
            <person name="Zhao S."/>
            <person name="Lieberman T.D."/>
            <person name="Swanson P.K."/>
            <person name="Smith M."/>
            <person name="Roesemann S."/>
            <person name="Alexander J.E."/>
            <person name="Rich S.A."/>
            <person name="Livny J."/>
            <person name="Vlamakis H."/>
            <person name="Clish C."/>
            <person name="Bullock K."/>
            <person name="Deik A."/>
            <person name="Scott J."/>
            <person name="Pierce K.A."/>
            <person name="Xavier R.J."/>
            <person name="Alm E.J."/>
        </authorList>
    </citation>
    <scope>NUCLEOTIDE SEQUENCE [LARGE SCALE GENOMIC DNA]</scope>
    <source>
        <strain evidence="12 24">BIOML-A27</strain>
    </source>
</reference>
<evidence type="ECO:0000256" key="1">
    <source>
        <dbReference type="ARBA" id="ARBA00004442"/>
    </source>
</evidence>
<comment type="similarity">
    <text evidence="2">Belongs to the SusD family.</text>
</comment>
<dbReference type="EMBL" id="AP019724">
    <property type="protein sequence ID" value="BBK87900.1"/>
    <property type="molecule type" value="Genomic_DNA"/>
</dbReference>
<dbReference type="AlphaFoldDB" id="A0A174PDJ3"/>
<dbReference type="InterPro" id="IPR011990">
    <property type="entry name" value="TPR-like_helical_dom_sf"/>
</dbReference>
<dbReference type="KEGG" id="bun:Bun01g_22700"/>
<evidence type="ECO:0000313" key="24">
    <source>
        <dbReference type="Proteomes" id="UP000433928"/>
    </source>
</evidence>
<evidence type="ECO:0000313" key="13">
    <source>
        <dbReference type="EMBL" id="MDC1880157.1"/>
    </source>
</evidence>
<reference evidence="10 18" key="1">
    <citation type="submission" date="2015-09" db="EMBL/GenBank/DDBJ databases">
        <authorList>
            <consortium name="Pathogen Informatics"/>
        </authorList>
    </citation>
    <scope>NUCLEOTIDE SEQUENCE [LARGE SCALE GENOMIC DNA]</scope>
    <source>
        <strain evidence="10 18">2789STDY5834898</strain>
    </source>
</reference>
<evidence type="ECO:0000313" key="18">
    <source>
        <dbReference type="Proteomes" id="UP000095766"/>
    </source>
</evidence>
<keyword evidence="4" id="KW-0472">Membrane</keyword>
<reference evidence="20 21" key="4">
    <citation type="submission" date="2018-08" db="EMBL/GenBank/DDBJ databases">
        <title>A genome reference for cultivated species of the human gut microbiota.</title>
        <authorList>
            <person name="Zou Y."/>
            <person name="Xue W."/>
            <person name="Luo G."/>
        </authorList>
    </citation>
    <scope>NUCLEOTIDE SEQUENCE [LARGE SCALE GENOMIC DNA]</scope>
    <source>
        <strain evidence="17 21">AF17-20</strain>
        <strain evidence="16 22">AF21-53</strain>
        <strain evidence="15 20">TF08-13</strain>
    </source>
</reference>
<evidence type="ECO:0000313" key="17">
    <source>
        <dbReference type="EMBL" id="RGU38985.1"/>
    </source>
</evidence>
<dbReference type="Pfam" id="PF14322">
    <property type="entry name" value="SusD-like_3"/>
    <property type="match status" value="1"/>
</dbReference>
<evidence type="ECO:0000259" key="7">
    <source>
        <dbReference type="Pfam" id="PF07980"/>
    </source>
</evidence>
<keyword evidence="3 6" id="KW-0732">Signal</keyword>
<dbReference type="Proteomes" id="UP000260795">
    <property type="component" value="Unassembled WGS sequence"/>
</dbReference>
<dbReference type="EMBL" id="JAQNSG010000007">
    <property type="protein sequence ID" value="MDC1880157.1"/>
    <property type="molecule type" value="Genomic_DNA"/>
</dbReference>
<dbReference type="EMBL" id="QSRK01000032">
    <property type="protein sequence ID" value="RGL09985.1"/>
    <property type="molecule type" value="Genomic_DNA"/>
</dbReference>
<reference evidence="13" key="8">
    <citation type="submission" date="2022-10" db="EMBL/GenBank/DDBJ databases">
        <title>Human gut microbiome strain richness.</title>
        <authorList>
            <person name="Chen-Liaw A."/>
        </authorList>
    </citation>
    <scope>NUCLEOTIDE SEQUENCE</scope>
    <source>
        <strain evidence="13">1001713st2_A4_1001713B170214_170313</strain>
    </source>
</reference>
<dbReference type="SUPFAM" id="SSF48452">
    <property type="entry name" value="TPR-like"/>
    <property type="match status" value="1"/>
</dbReference>
<reference evidence="19" key="2">
    <citation type="submission" date="2017-04" db="EMBL/GenBank/DDBJ databases">
        <title>Function of individual gut microbiota members based on whole genome sequencing of pure cultures obtained from chicken caecum.</title>
        <authorList>
            <person name="Medvecky M."/>
            <person name="Cejkova D."/>
            <person name="Polansky O."/>
            <person name="Karasova D."/>
            <person name="Kubasova T."/>
            <person name="Cizek A."/>
            <person name="Rychlik I."/>
        </authorList>
    </citation>
    <scope>NUCLEOTIDE SEQUENCE [LARGE SCALE GENOMIC DNA]</scope>
    <source>
        <strain evidence="19">An67</strain>
    </source>
</reference>
<feature type="signal peptide" evidence="6">
    <location>
        <begin position="1"/>
        <end position="21"/>
    </location>
</feature>